<dbReference type="InterPro" id="IPR058532">
    <property type="entry name" value="YjbR/MT2646/Rv2570-like"/>
</dbReference>
<dbReference type="OrthoDB" id="8479417at2"/>
<comment type="caution">
    <text evidence="1">The sequence shown here is derived from an EMBL/GenBank/DDBJ whole genome shotgun (WGS) entry which is preliminary data.</text>
</comment>
<evidence type="ECO:0000313" key="2">
    <source>
        <dbReference type="Proteomes" id="UP000193484"/>
    </source>
</evidence>
<dbReference type="STRING" id="1793.AWC04_13210"/>
<sequence>MPHPIMFSDDDPGLAELRRIALDLPGAFEKISHGRPSFCVPTMFAIYGGNIKVPTDAQRRWADSATTRTGMITVPHCVLMKVDPAERPALEQDSRFFHPAYVGPFGWLGLNFDAAPVDWTEVAELVDASYRLTAAKRLIKQLDDQSST</sequence>
<dbReference type="Proteomes" id="UP000193484">
    <property type="component" value="Unassembled WGS sequence"/>
</dbReference>
<dbReference type="GO" id="GO:0016740">
    <property type="term" value="F:transferase activity"/>
    <property type="evidence" value="ECO:0007669"/>
    <property type="project" value="UniProtKB-KW"/>
</dbReference>
<organism evidence="1 2">
    <name type="scientific">Mycolicibacterium fallax</name>
    <name type="common">Mycobacterium fallax</name>
    <dbReference type="NCBI Taxonomy" id="1793"/>
    <lineage>
        <taxon>Bacteria</taxon>
        <taxon>Bacillati</taxon>
        <taxon>Actinomycetota</taxon>
        <taxon>Actinomycetes</taxon>
        <taxon>Mycobacteriales</taxon>
        <taxon>Mycobacteriaceae</taxon>
        <taxon>Mycolicibacterium</taxon>
    </lineage>
</organism>
<proteinExistence type="predicted"/>
<keyword evidence="1" id="KW-0808">Transferase</keyword>
<keyword evidence="2" id="KW-1185">Reference proteome</keyword>
<protein>
    <submittedName>
        <fullName evidence="1">Phosphoribosylglycinamide formyltransferase</fullName>
    </submittedName>
</protein>
<accession>A0A1X1R9A9</accession>
<dbReference type="InterPro" id="IPR038056">
    <property type="entry name" value="YjbR-like_sf"/>
</dbReference>
<dbReference type="Pfam" id="PF04237">
    <property type="entry name" value="YjbR"/>
    <property type="match status" value="1"/>
</dbReference>
<dbReference type="RefSeq" id="WP_085097052.1">
    <property type="nucleotide sequence ID" value="NZ_AP022603.1"/>
</dbReference>
<reference evidence="1 2" key="1">
    <citation type="submission" date="2016-01" db="EMBL/GenBank/DDBJ databases">
        <title>The new phylogeny of the genus Mycobacterium.</title>
        <authorList>
            <person name="Tarcisio F."/>
            <person name="Conor M."/>
            <person name="Antonella G."/>
            <person name="Elisabetta G."/>
            <person name="Giulia F.S."/>
            <person name="Sara T."/>
            <person name="Anna F."/>
            <person name="Clotilde B."/>
            <person name="Roberto B."/>
            <person name="Veronica D.S."/>
            <person name="Fabio R."/>
            <person name="Monica P."/>
            <person name="Olivier J."/>
            <person name="Enrico T."/>
            <person name="Nicola S."/>
        </authorList>
    </citation>
    <scope>NUCLEOTIDE SEQUENCE [LARGE SCALE GENOMIC DNA]</scope>
    <source>
        <strain evidence="1 2">DSM 44179</strain>
    </source>
</reference>
<gene>
    <name evidence="1" type="ORF">AWC04_13210</name>
</gene>
<dbReference type="SUPFAM" id="SSF142906">
    <property type="entry name" value="YjbR-like"/>
    <property type="match status" value="1"/>
</dbReference>
<dbReference type="AlphaFoldDB" id="A0A1X1R9A9"/>
<name>A0A1X1R9A9_MYCFA</name>
<evidence type="ECO:0000313" key="1">
    <source>
        <dbReference type="EMBL" id="ORV01746.1"/>
    </source>
</evidence>
<dbReference type="Gene3D" id="3.90.1150.30">
    <property type="match status" value="1"/>
</dbReference>
<dbReference type="EMBL" id="LQOJ01000043">
    <property type="protein sequence ID" value="ORV01746.1"/>
    <property type="molecule type" value="Genomic_DNA"/>
</dbReference>